<sequence>VSGIIKNYFNDISVEMGATYEKQITHDDVQAFADISGDHNPIHLDDEFAKDSIFGERVAHGMLTASHISAALVSFAGPGWLYVNQSLYFRAPVKIGDTVTTQVKVEKCLMLNHLVELSTESRVADKIVLTGTATIKSPD</sequence>
<proteinExistence type="predicted"/>
<gene>
    <name evidence="2" type="ORF">METZ01_LOCUS122706</name>
</gene>
<feature type="non-terminal residue" evidence="2">
    <location>
        <position position="1"/>
    </location>
</feature>
<dbReference type="Gene3D" id="3.10.129.10">
    <property type="entry name" value="Hotdog Thioesterase"/>
    <property type="match status" value="1"/>
</dbReference>
<dbReference type="PANTHER" id="PTHR43437">
    <property type="entry name" value="HYDROXYACYL-THIOESTER DEHYDRATASE TYPE 2, MITOCHONDRIAL-RELATED"/>
    <property type="match status" value="1"/>
</dbReference>
<dbReference type="SUPFAM" id="SSF54637">
    <property type="entry name" value="Thioesterase/thiol ester dehydrase-isomerase"/>
    <property type="match status" value="1"/>
</dbReference>
<organism evidence="2">
    <name type="scientific">marine metagenome</name>
    <dbReference type="NCBI Taxonomy" id="408172"/>
    <lineage>
        <taxon>unclassified sequences</taxon>
        <taxon>metagenomes</taxon>
        <taxon>ecological metagenomes</taxon>
    </lineage>
</organism>
<name>A0A381XZI4_9ZZZZ</name>
<dbReference type="EMBL" id="UINC01016851">
    <property type="protein sequence ID" value="SVA69852.1"/>
    <property type="molecule type" value="Genomic_DNA"/>
</dbReference>
<dbReference type="Pfam" id="PF01575">
    <property type="entry name" value="MaoC_dehydratas"/>
    <property type="match status" value="1"/>
</dbReference>
<dbReference type="InterPro" id="IPR002539">
    <property type="entry name" value="MaoC-like_dom"/>
</dbReference>
<dbReference type="CDD" id="cd03449">
    <property type="entry name" value="R_hydratase"/>
    <property type="match status" value="1"/>
</dbReference>
<reference evidence="2" key="1">
    <citation type="submission" date="2018-05" db="EMBL/GenBank/DDBJ databases">
        <authorList>
            <person name="Lanie J.A."/>
            <person name="Ng W.-L."/>
            <person name="Kazmierczak K.M."/>
            <person name="Andrzejewski T.M."/>
            <person name="Davidsen T.M."/>
            <person name="Wayne K.J."/>
            <person name="Tettelin H."/>
            <person name="Glass J.I."/>
            <person name="Rusch D."/>
            <person name="Podicherti R."/>
            <person name="Tsui H.-C.T."/>
            <person name="Winkler M.E."/>
        </authorList>
    </citation>
    <scope>NUCLEOTIDE SEQUENCE</scope>
</reference>
<protein>
    <recommendedName>
        <fullName evidence="1">MaoC-like domain-containing protein</fullName>
    </recommendedName>
</protein>
<dbReference type="InterPro" id="IPR050965">
    <property type="entry name" value="UPF0336/Enoyl-CoA_hydratase"/>
</dbReference>
<dbReference type="PANTHER" id="PTHR43437:SF3">
    <property type="entry name" value="HYDROXYACYL-THIOESTER DEHYDRATASE TYPE 2, MITOCHONDRIAL"/>
    <property type="match status" value="1"/>
</dbReference>
<accession>A0A381XZI4</accession>
<feature type="domain" description="MaoC-like" evidence="1">
    <location>
        <begin position="16"/>
        <end position="108"/>
    </location>
</feature>
<evidence type="ECO:0000259" key="1">
    <source>
        <dbReference type="Pfam" id="PF01575"/>
    </source>
</evidence>
<dbReference type="AlphaFoldDB" id="A0A381XZI4"/>
<dbReference type="GO" id="GO:0019171">
    <property type="term" value="F:(3R)-hydroxyacyl-[acyl-carrier-protein] dehydratase activity"/>
    <property type="evidence" value="ECO:0007669"/>
    <property type="project" value="TreeGrafter"/>
</dbReference>
<dbReference type="GO" id="GO:0006633">
    <property type="term" value="P:fatty acid biosynthetic process"/>
    <property type="evidence" value="ECO:0007669"/>
    <property type="project" value="TreeGrafter"/>
</dbReference>
<evidence type="ECO:0000313" key="2">
    <source>
        <dbReference type="EMBL" id="SVA69852.1"/>
    </source>
</evidence>
<dbReference type="InterPro" id="IPR029069">
    <property type="entry name" value="HotDog_dom_sf"/>
</dbReference>